<evidence type="ECO:0000313" key="2">
    <source>
        <dbReference type="Proteomes" id="UP001627154"/>
    </source>
</evidence>
<sequence>MICGSAYLPLIIHRTGRRSEFSGVEEPSKVRECCASEKPKFGVNEEPSEEPDTRVFKAELRDMKSQIDSRLDEIKSQAETQHIELNSKLVQFESSITQLTARVEVQEHKSTESAAALAKMQNEFEEVKVFTEAITSNTTLSSSKSHLVDFSESISDIKQKVLHVSRTVQNIQTAGFSPTPQLLSDDCEVLLSGLPIESNLSDSAILHKTLSNIRLSQHIHFITCTRRRMRD</sequence>
<keyword evidence="2" id="KW-1185">Reference proteome</keyword>
<comment type="caution">
    <text evidence="1">The sequence shown here is derived from an EMBL/GenBank/DDBJ whole genome shotgun (WGS) entry which is preliminary data.</text>
</comment>
<proteinExistence type="predicted"/>
<reference evidence="1 2" key="1">
    <citation type="journal article" date="2024" name="bioRxiv">
        <title>A reference genome for Trichogramma kaykai: A tiny desert-dwelling parasitoid wasp with competing sex-ratio distorters.</title>
        <authorList>
            <person name="Culotta J."/>
            <person name="Lindsey A.R."/>
        </authorList>
    </citation>
    <scope>NUCLEOTIDE SEQUENCE [LARGE SCALE GENOMIC DNA]</scope>
    <source>
        <strain evidence="1 2">KSX58</strain>
    </source>
</reference>
<protein>
    <submittedName>
        <fullName evidence="1">Uncharacterized protein</fullName>
    </submittedName>
</protein>
<dbReference type="EMBL" id="JBJJXI010000083">
    <property type="protein sequence ID" value="KAL3395338.1"/>
    <property type="molecule type" value="Genomic_DNA"/>
</dbReference>
<organism evidence="1 2">
    <name type="scientific">Trichogramma kaykai</name>
    <dbReference type="NCBI Taxonomy" id="54128"/>
    <lineage>
        <taxon>Eukaryota</taxon>
        <taxon>Metazoa</taxon>
        <taxon>Ecdysozoa</taxon>
        <taxon>Arthropoda</taxon>
        <taxon>Hexapoda</taxon>
        <taxon>Insecta</taxon>
        <taxon>Pterygota</taxon>
        <taxon>Neoptera</taxon>
        <taxon>Endopterygota</taxon>
        <taxon>Hymenoptera</taxon>
        <taxon>Apocrita</taxon>
        <taxon>Proctotrupomorpha</taxon>
        <taxon>Chalcidoidea</taxon>
        <taxon>Trichogrammatidae</taxon>
        <taxon>Trichogramma</taxon>
    </lineage>
</organism>
<evidence type="ECO:0000313" key="1">
    <source>
        <dbReference type="EMBL" id="KAL3395338.1"/>
    </source>
</evidence>
<gene>
    <name evidence="1" type="ORF">TKK_010608</name>
</gene>
<name>A0ABD2WQU7_9HYME</name>
<accession>A0ABD2WQU7</accession>
<dbReference type="AlphaFoldDB" id="A0ABD2WQU7"/>
<dbReference type="Proteomes" id="UP001627154">
    <property type="component" value="Unassembled WGS sequence"/>
</dbReference>